<dbReference type="InterPro" id="IPR053378">
    <property type="entry name" value="Prenyl_diphosphate_synthase"/>
</dbReference>
<evidence type="ECO:0000256" key="4">
    <source>
        <dbReference type="ARBA" id="ARBA00022723"/>
    </source>
</evidence>
<evidence type="ECO:0000256" key="3">
    <source>
        <dbReference type="ARBA" id="ARBA00022679"/>
    </source>
</evidence>
<keyword evidence="6" id="KW-0414">Isoprene biosynthesis</keyword>
<dbReference type="InterPro" id="IPR008949">
    <property type="entry name" value="Isoprenoid_synthase_dom_sf"/>
</dbReference>
<evidence type="ECO:0000256" key="1">
    <source>
        <dbReference type="ARBA" id="ARBA00001946"/>
    </source>
</evidence>
<dbReference type="GO" id="GO:0004337">
    <property type="term" value="F:(2E,6E)-farnesyl diphosphate synthase activity"/>
    <property type="evidence" value="ECO:0007669"/>
    <property type="project" value="UniProtKB-EC"/>
</dbReference>
<dbReference type="EC" id="2.5.1.10" evidence="8"/>
<dbReference type="GO" id="GO:0005737">
    <property type="term" value="C:cytoplasm"/>
    <property type="evidence" value="ECO:0007669"/>
    <property type="project" value="UniProtKB-ARBA"/>
</dbReference>
<dbReference type="PROSITE" id="PS00723">
    <property type="entry name" value="POLYPRENYL_SYNTHASE_1"/>
    <property type="match status" value="1"/>
</dbReference>
<evidence type="ECO:0000256" key="7">
    <source>
        <dbReference type="RuleBase" id="RU004466"/>
    </source>
</evidence>
<dbReference type="GO" id="GO:0016114">
    <property type="term" value="P:terpenoid biosynthetic process"/>
    <property type="evidence" value="ECO:0007669"/>
    <property type="project" value="UniProtKB-ARBA"/>
</dbReference>
<dbReference type="SFLD" id="SFLDG01017">
    <property type="entry name" value="Polyprenyl_Transferase_Like"/>
    <property type="match status" value="1"/>
</dbReference>
<dbReference type="FunFam" id="1.10.600.10:FF:000001">
    <property type="entry name" value="Geranylgeranyl diphosphate synthase"/>
    <property type="match status" value="1"/>
</dbReference>
<dbReference type="InterPro" id="IPR000092">
    <property type="entry name" value="Polyprenyl_synt"/>
</dbReference>
<sequence>MPDASVFDFKGYLKAKREMVDRALRGMFPAPEGLAADVVDAMTYSLFAGGKRLRPILCVAGAEAVGGSGAAVLPVACALECIHTYSLIHDDLPVMDDDDLRRGKPTSHKVYGEALALLAGDGLLTEAFDIMTRPELIMGLPADRLLRAIHVIAHASGYNGMVGGQVVDIQMEGRTADPGIVDFIHQHKTGDLITAAIISGAILGGGTEEDVAALESYGRKIGMAFQISDDILDIEGDQEIMGKPIGSDAAKQKMTYPALLGLEEARLVQKGLVEGAVEVIACFDEAAEPLRHLAAYIIQRKR</sequence>
<keyword evidence="4" id="KW-0479">Metal-binding</keyword>
<evidence type="ECO:0000256" key="6">
    <source>
        <dbReference type="ARBA" id="ARBA00023229"/>
    </source>
</evidence>
<dbReference type="AlphaFoldDB" id="A0A653A217"/>
<gene>
    <name evidence="8" type="primary">ispA</name>
    <name evidence="8" type="ORF">TRIP_B200210</name>
</gene>
<dbReference type="GO" id="GO:0046872">
    <property type="term" value="F:metal ion binding"/>
    <property type="evidence" value="ECO:0007669"/>
    <property type="project" value="UniProtKB-KW"/>
</dbReference>
<evidence type="ECO:0000313" key="8">
    <source>
        <dbReference type="EMBL" id="VBB42070.1"/>
    </source>
</evidence>
<dbReference type="Gene3D" id="1.10.600.10">
    <property type="entry name" value="Farnesyl Diphosphate Synthase"/>
    <property type="match status" value="1"/>
</dbReference>
<evidence type="ECO:0000256" key="2">
    <source>
        <dbReference type="ARBA" id="ARBA00006706"/>
    </source>
</evidence>
<dbReference type="SUPFAM" id="SSF48576">
    <property type="entry name" value="Terpenoid synthases"/>
    <property type="match status" value="1"/>
</dbReference>
<dbReference type="SFLD" id="SFLDS00005">
    <property type="entry name" value="Isoprenoid_Synthase_Type_I"/>
    <property type="match status" value="1"/>
</dbReference>
<dbReference type="Pfam" id="PF00348">
    <property type="entry name" value="polyprenyl_synt"/>
    <property type="match status" value="1"/>
</dbReference>
<dbReference type="InterPro" id="IPR033749">
    <property type="entry name" value="Polyprenyl_synt_CS"/>
</dbReference>
<dbReference type="NCBIfam" id="NF045485">
    <property type="entry name" value="FPPsyn"/>
    <property type="match status" value="1"/>
</dbReference>
<accession>A0A653A217</accession>
<evidence type="ECO:0000256" key="5">
    <source>
        <dbReference type="ARBA" id="ARBA00022842"/>
    </source>
</evidence>
<keyword evidence="5" id="KW-0460">Magnesium</keyword>
<dbReference type="EMBL" id="UPXX01000013">
    <property type="protein sequence ID" value="VBB42070.1"/>
    <property type="molecule type" value="Genomic_DNA"/>
</dbReference>
<dbReference type="GO" id="GO:0004161">
    <property type="term" value="F:dimethylallyltranstransferase activity"/>
    <property type="evidence" value="ECO:0007669"/>
    <property type="project" value="UniProtKB-EC"/>
</dbReference>
<comment type="cofactor">
    <cofactor evidence="1">
        <name>Mg(2+)</name>
        <dbReference type="ChEBI" id="CHEBI:18420"/>
    </cofactor>
</comment>
<comment type="similarity">
    <text evidence="2 7">Belongs to the FPP/GGPP synthase family.</text>
</comment>
<dbReference type="PROSITE" id="PS00444">
    <property type="entry name" value="POLYPRENYL_SYNTHASE_2"/>
    <property type="match status" value="1"/>
</dbReference>
<dbReference type="CDD" id="cd00685">
    <property type="entry name" value="Trans_IPPS_HT"/>
    <property type="match status" value="1"/>
</dbReference>
<dbReference type="PANTHER" id="PTHR43281:SF1">
    <property type="entry name" value="FARNESYL DIPHOSPHATE SYNTHASE"/>
    <property type="match status" value="1"/>
</dbReference>
<protein>
    <submittedName>
        <fullName evidence="8">Geranyltranstransferase</fullName>
        <ecNumber evidence="8">2.5.1.1</ecNumber>
        <ecNumber evidence="8">2.5.1.10</ecNumber>
    </submittedName>
</protein>
<keyword evidence="3 7" id="KW-0808">Transferase</keyword>
<organism evidence="8">
    <name type="scientific">Uncultured Desulfatiglans sp</name>
    <dbReference type="NCBI Taxonomy" id="1748965"/>
    <lineage>
        <taxon>Bacteria</taxon>
        <taxon>Pseudomonadati</taxon>
        <taxon>Thermodesulfobacteriota</taxon>
        <taxon>Desulfobacteria</taxon>
        <taxon>Desulfatiglandales</taxon>
        <taxon>Desulfatiglandaceae</taxon>
        <taxon>Desulfatiglans</taxon>
        <taxon>environmental samples</taxon>
    </lineage>
</organism>
<dbReference type="PANTHER" id="PTHR43281">
    <property type="entry name" value="FARNESYL DIPHOSPHATE SYNTHASE"/>
    <property type="match status" value="1"/>
</dbReference>
<dbReference type="EC" id="2.5.1.1" evidence="8"/>
<name>A0A653A217_UNCDX</name>
<reference evidence="8" key="1">
    <citation type="submission" date="2018-07" db="EMBL/GenBank/DDBJ databases">
        <authorList>
            <consortium name="Genoscope - CEA"/>
            <person name="William W."/>
        </authorList>
    </citation>
    <scope>NUCLEOTIDE SEQUENCE</scope>
    <source>
        <strain evidence="8">IK1</strain>
    </source>
</reference>
<proteinExistence type="inferred from homology"/>